<protein>
    <recommendedName>
        <fullName evidence="6">TMEM205-like domain-containing protein</fullName>
    </recommendedName>
</protein>
<feature type="transmembrane region" description="Helical" evidence="5">
    <location>
        <begin position="141"/>
        <end position="158"/>
    </location>
</feature>
<sequence>MLTVLRILRTYALAAWVGGLAFFIVVAAIAFSTLPTPFLAGQIVRGSLIAIHRIGLGAGLIYLLATLVMLATRRDGHPTRVAEVVLAAVMLTLTMYSQMSIIPRMDTDRNALGGDVTKSSPGVPAYDDFQKLHVRSTRVEGAVLILGLIVLALGPIHGRNEYIPPIL</sequence>
<proteinExistence type="predicted"/>
<dbReference type="RefSeq" id="WP_103931227.1">
    <property type="nucleotide sequence ID" value="NZ_FNVA01000001.1"/>
</dbReference>
<evidence type="ECO:0000256" key="1">
    <source>
        <dbReference type="ARBA" id="ARBA00004370"/>
    </source>
</evidence>
<accession>A0A1H5SM62</accession>
<keyword evidence="4 5" id="KW-0472">Membrane</keyword>
<evidence type="ECO:0000256" key="3">
    <source>
        <dbReference type="ARBA" id="ARBA00022989"/>
    </source>
</evidence>
<name>A0A1H5SM62_9BACT</name>
<feature type="transmembrane region" description="Helical" evidence="5">
    <location>
        <begin position="84"/>
        <end position="102"/>
    </location>
</feature>
<feature type="domain" description="TMEM205-like" evidence="6">
    <location>
        <begin position="12"/>
        <end position="105"/>
    </location>
</feature>
<reference evidence="7 8" key="1">
    <citation type="submission" date="2016-10" db="EMBL/GenBank/DDBJ databases">
        <authorList>
            <person name="de Groot N.N."/>
        </authorList>
    </citation>
    <scope>NUCLEOTIDE SEQUENCE [LARGE SCALE GENOMIC DNA]</scope>
    <source>
        <strain evidence="7 8">DSM 22489</strain>
    </source>
</reference>
<evidence type="ECO:0000313" key="7">
    <source>
        <dbReference type="EMBL" id="SEF51679.1"/>
    </source>
</evidence>
<evidence type="ECO:0000259" key="6">
    <source>
        <dbReference type="Pfam" id="PF13664"/>
    </source>
</evidence>
<organism evidence="7 8">
    <name type="scientific">Bryocella elongata</name>
    <dbReference type="NCBI Taxonomy" id="863522"/>
    <lineage>
        <taxon>Bacteria</taxon>
        <taxon>Pseudomonadati</taxon>
        <taxon>Acidobacteriota</taxon>
        <taxon>Terriglobia</taxon>
        <taxon>Terriglobales</taxon>
        <taxon>Acidobacteriaceae</taxon>
        <taxon>Bryocella</taxon>
    </lineage>
</organism>
<dbReference type="GO" id="GO:0016020">
    <property type="term" value="C:membrane"/>
    <property type="evidence" value="ECO:0007669"/>
    <property type="project" value="UniProtKB-SubCell"/>
</dbReference>
<gene>
    <name evidence="7" type="ORF">SAMN05421819_0268</name>
</gene>
<evidence type="ECO:0000256" key="5">
    <source>
        <dbReference type="SAM" id="Phobius"/>
    </source>
</evidence>
<keyword evidence="3 5" id="KW-1133">Transmembrane helix</keyword>
<evidence type="ECO:0000256" key="2">
    <source>
        <dbReference type="ARBA" id="ARBA00022692"/>
    </source>
</evidence>
<dbReference type="Pfam" id="PF13664">
    <property type="entry name" value="DUF4149"/>
    <property type="match status" value="1"/>
</dbReference>
<dbReference type="EMBL" id="FNVA01000001">
    <property type="protein sequence ID" value="SEF51679.1"/>
    <property type="molecule type" value="Genomic_DNA"/>
</dbReference>
<dbReference type="InterPro" id="IPR025423">
    <property type="entry name" value="TMEM205-like"/>
</dbReference>
<evidence type="ECO:0000313" key="8">
    <source>
        <dbReference type="Proteomes" id="UP000236728"/>
    </source>
</evidence>
<dbReference type="OrthoDB" id="121934at2"/>
<dbReference type="AlphaFoldDB" id="A0A1H5SM62"/>
<dbReference type="Proteomes" id="UP000236728">
    <property type="component" value="Unassembled WGS sequence"/>
</dbReference>
<feature type="transmembrane region" description="Helical" evidence="5">
    <location>
        <begin position="54"/>
        <end position="72"/>
    </location>
</feature>
<keyword evidence="8" id="KW-1185">Reference proteome</keyword>
<comment type="subcellular location">
    <subcellularLocation>
        <location evidence="1">Membrane</location>
    </subcellularLocation>
</comment>
<evidence type="ECO:0000256" key="4">
    <source>
        <dbReference type="ARBA" id="ARBA00023136"/>
    </source>
</evidence>
<keyword evidence="2 5" id="KW-0812">Transmembrane</keyword>
<feature type="transmembrane region" description="Helical" evidence="5">
    <location>
        <begin position="12"/>
        <end position="34"/>
    </location>
</feature>